<evidence type="ECO:0000256" key="1">
    <source>
        <dbReference type="SAM" id="MobiDB-lite"/>
    </source>
</evidence>
<evidence type="ECO:0000313" key="3">
    <source>
        <dbReference type="Proteomes" id="UP000054018"/>
    </source>
</evidence>
<protein>
    <submittedName>
        <fullName evidence="2">Uncharacterized protein</fullName>
    </submittedName>
</protein>
<gene>
    <name evidence="2" type="ORF">PISMIDRAFT_584575</name>
</gene>
<sequence length="73" mass="7741">MAGSEQLMESCQDRICHRDSADSSTHSMPTATAVIRKANKATAAELAASVPASYQADGRRHAVSSPFARHPSN</sequence>
<name>A0A0C9ZH02_9AGAM</name>
<reference evidence="2 3" key="1">
    <citation type="submission" date="2014-04" db="EMBL/GenBank/DDBJ databases">
        <authorList>
            <consortium name="DOE Joint Genome Institute"/>
            <person name="Kuo A."/>
            <person name="Kohler A."/>
            <person name="Costa M.D."/>
            <person name="Nagy L.G."/>
            <person name="Floudas D."/>
            <person name="Copeland A."/>
            <person name="Barry K.W."/>
            <person name="Cichocki N."/>
            <person name="Veneault-Fourrey C."/>
            <person name="LaButti K."/>
            <person name="Lindquist E.A."/>
            <person name="Lipzen A."/>
            <person name="Lundell T."/>
            <person name="Morin E."/>
            <person name="Murat C."/>
            <person name="Sun H."/>
            <person name="Tunlid A."/>
            <person name="Henrissat B."/>
            <person name="Grigoriev I.V."/>
            <person name="Hibbett D.S."/>
            <person name="Martin F."/>
            <person name="Nordberg H.P."/>
            <person name="Cantor M.N."/>
            <person name="Hua S.X."/>
        </authorList>
    </citation>
    <scope>NUCLEOTIDE SEQUENCE [LARGE SCALE GENOMIC DNA]</scope>
    <source>
        <strain evidence="2 3">441</strain>
    </source>
</reference>
<reference evidence="3" key="2">
    <citation type="submission" date="2015-01" db="EMBL/GenBank/DDBJ databases">
        <title>Evolutionary Origins and Diversification of the Mycorrhizal Mutualists.</title>
        <authorList>
            <consortium name="DOE Joint Genome Institute"/>
            <consortium name="Mycorrhizal Genomics Consortium"/>
            <person name="Kohler A."/>
            <person name="Kuo A."/>
            <person name="Nagy L.G."/>
            <person name="Floudas D."/>
            <person name="Copeland A."/>
            <person name="Barry K.W."/>
            <person name="Cichocki N."/>
            <person name="Veneault-Fourrey C."/>
            <person name="LaButti K."/>
            <person name="Lindquist E.A."/>
            <person name="Lipzen A."/>
            <person name="Lundell T."/>
            <person name="Morin E."/>
            <person name="Murat C."/>
            <person name="Riley R."/>
            <person name="Ohm R."/>
            <person name="Sun H."/>
            <person name="Tunlid A."/>
            <person name="Henrissat B."/>
            <person name="Grigoriev I.V."/>
            <person name="Hibbett D.S."/>
            <person name="Martin F."/>
        </authorList>
    </citation>
    <scope>NUCLEOTIDE SEQUENCE [LARGE SCALE GENOMIC DNA]</scope>
    <source>
        <strain evidence="3">441</strain>
    </source>
</reference>
<dbReference type="Proteomes" id="UP000054018">
    <property type="component" value="Unassembled WGS sequence"/>
</dbReference>
<organism evidence="2 3">
    <name type="scientific">Pisolithus microcarpus 441</name>
    <dbReference type="NCBI Taxonomy" id="765257"/>
    <lineage>
        <taxon>Eukaryota</taxon>
        <taxon>Fungi</taxon>
        <taxon>Dikarya</taxon>
        <taxon>Basidiomycota</taxon>
        <taxon>Agaricomycotina</taxon>
        <taxon>Agaricomycetes</taxon>
        <taxon>Agaricomycetidae</taxon>
        <taxon>Boletales</taxon>
        <taxon>Sclerodermatineae</taxon>
        <taxon>Pisolithaceae</taxon>
        <taxon>Pisolithus</taxon>
    </lineage>
</organism>
<keyword evidence="3" id="KW-1185">Reference proteome</keyword>
<dbReference type="AlphaFoldDB" id="A0A0C9ZH02"/>
<proteinExistence type="predicted"/>
<dbReference type="EMBL" id="KN833692">
    <property type="protein sequence ID" value="KIK28486.1"/>
    <property type="molecule type" value="Genomic_DNA"/>
</dbReference>
<accession>A0A0C9ZH02</accession>
<feature type="region of interest" description="Disordered" evidence="1">
    <location>
        <begin position="53"/>
        <end position="73"/>
    </location>
</feature>
<evidence type="ECO:0000313" key="2">
    <source>
        <dbReference type="EMBL" id="KIK28486.1"/>
    </source>
</evidence>
<dbReference type="HOGENOM" id="CLU_2705808_0_0_1"/>